<dbReference type="PROSITE" id="PS50043">
    <property type="entry name" value="HTH_LUXR_2"/>
    <property type="match status" value="1"/>
</dbReference>
<dbReference type="AlphaFoldDB" id="A0A919JXW9"/>
<dbReference type="Gene3D" id="1.10.10.10">
    <property type="entry name" value="Winged helix-like DNA-binding domain superfamily/Winged helix DNA-binding domain"/>
    <property type="match status" value="2"/>
</dbReference>
<evidence type="ECO:0000313" key="2">
    <source>
        <dbReference type="EMBL" id="GIE95322.1"/>
    </source>
</evidence>
<dbReference type="InterPro" id="IPR002831">
    <property type="entry name" value="Tscrpt_reg_TrmB_N"/>
</dbReference>
<proteinExistence type="predicted"/>
<dbReference type="InterPro" id="IPR000792">
    <property type="entry name" value="Tscrpt_reg_LuxR_C"/>
</dbReference>
<accession>A0A919JXW9</accession>
<reference evidence="2" key="1">
    <citation type="submission" date="2021-01" db="EMBL/GenBank/DDBJ databases">
        <title>Whole genome shotgun sequence of Actinoplanes rishiriensis NBRC 108556.</title>
        <authorList>
            <person name="Komaki H."/>
            <person name="Tamura T."/>
        </authorList>
    </citation>
    <scope>NUCLEOTIDE SEQUENCE</scope>
    <source>
        <strain evidence="2">NBRC 108556</strain>
    </source>
</reference>
<protein>
    <recommendedName>
        <fullName evidence="1">HTH luxR-type domain-containing protein</fullName>
    </recommendedName>
</protein>
<dbReference type="GO" id="GO:0006355">
    <property type="term" value="P:regulation of DNA-templated transcription"/>
    <property type="evidence" value="ECO:0007669"/>
    <property type="project" value="InterPro"/>
</dbReference>
<dbReference type="GO" id="GO:0003677">
    <property type="term" value="F:DNA binding"/>
    <property type="evidence" value="ECO:0007669"/>
    <property type="project" value="InterPro"/>
</dbReference>
<evidence type="ECO:0000313" key="3">
    <source>
        <dbReference type="Proteomes" id="UP000636960"/>
    </source>
</evidence>
<dbReference type="EMBL" id="BOMV01000026">
    <property type="protein sequence ID" value="GIE95322.1"/>
    <property type="molecule type" value="Genomic_DNA"/>
</dbReference>
<name>A0A919JXW9_9ACTN</name>
<dbReference type="PANTHER" id="PTHR34293">
    <property type="entry name" value="HTH-TYPE TRANSCRIPTIONAL REGULATOR TRMBL2"/>
    <property type="match status" value="1"/>
</dbReference>
<gene>
    <name evidence="2" type="ORF">Ari01nite_27870</name>
</gene>
<dbReference type="CDD" id="cd06170">
    <property type="entry name" value="LuxR_C_like"/>
    <property type="match status" value="1"/>
</dbReference>
<dbReference type="InterPro" id="IPR016032">
    <property type="entry name" value="Sig_transdc_resp-reg_C-effctor"/>
</dbReference>
<dbReference type="SMART" id="SM00421">
    <property type="entry name" value="HTH_LUXR"/>
    <property type="match status" value="1"/>
</dbReference>
<keyword evidence="3" id="KW-1185">Reference proteome</keyword>
<dbReference type="Pfam" id="PF01978">
    <property type="entry name" value="TrmB"/>
    <property type="match status" value="1"/>
</dbReference>
<sequence>MEPLGLGAAEEQVYRALLSAPESSARALADRTGLPIGRVREDLAHLVTLRLAQRDDSRPARFRPVPPDIAITALASERQSALDLARLAVPQLLAQYQEATAASRPGSLLEVLTGPQVGRRRFLELLSATSVELLTFDRVSEHENAGAVEVEAEAPMLGRGVTCRAIYEQAALDVPGRLPRLRHLADLGEQARVAPRLPFKMMICDRKRAMLPITTASTGTESVVLVGPSALLDGLVEIFEGYWQRGTPLWSGARREVEGTGLSAEEYEVLQLLATGLKDEAIARQLGISMRTARRRISSLTATLGVGTRFQAGVEAARRGLL</sequence>
<feature type="domain" description="HTH luxR-type" evidence="1">
    <location>
        <begin position="255"/>
        <end position="320"/>
    </location>
</feature>
<dbReference type="InterPro" id="IPR051797">
    <property type="entry name" value="TrmB-like"/>
</dbReference>
<dbReference type="PRINTS" id="PR00038">
    <property type="entry name" value="HTHLUXR"/>
</dbReference>
<dbReference type="InterPro" id="IPR036388">
    <property type="entry name" value="WH-like_DNA-bd_sf"/>
</dbReference>
<comment type="caution">
    <text evidence="2">The sequence shown here is derived from an EMBL/GenBank/DDBJ whole genome shotgun (WGS) entry which is preliminary data.</text>
</comment>
<dbReference type="PANTHER" id="PTHR34293:SF1">
    <property type="entry name" value="HTH-TYPE TRANSCRIPTIONAL REGULATOR TRMBL2"/>
    <property type="match status" value="1"/>
</dbReference>
<dbReference type="Pfam" id="PF00196">
    <property type="entry name" value="GerE"/>
    <property type="match status" value="1"/>
</dbReference>
<organism evidence="2 3">
    <name type="scientific">Paractinoplanes rishiriensis</name>
    <dbReference type="NCBI Taxonomy" id="1050105"/>
    <lineage>
        <taxon>Bacteria</taxon>
        <taxon>Bacillati</taxon>
        <taxon>Actinomycetota</taxon>
        <taxon>Actinomycetes</taxon>
        <taxon>Micromonosporales</taxon>
        <taxon>Micromonosporaceae</taxon>
        <taxon>Paractinoplanes</taxon>
    </lineage>
</organism>
<evidence type="ECO:0000259" key="1">
    <source>
        <dbReference type="PROSITE" id="PS50043"/>
    </source>
</evidence>
<dbReference type="SUPFAM" id="SSF46894">
    <property type="entry name" value="C-terminal effector domain of the bipartite response regulators"/>
    <property type="match status" value="1"/>
</dbReference>
<dbReference type="Proteomes" id="UP000636960">
    <property type="component" value="Unassembled WGS sequence"/>
</dbReference>